<dbReference type="EMBL" id="CT868167">
    <property type="protein sequence ID" value="CAK73912.1"/>
    <property type="molecule type" value="Genomic_DNA"/>
</dbReference>
<dbReference type="InParanoid" id="A0CSZ5"/>
<gene>
    <name evidence="1" type="ORF">GSPATT00038930001</name>
</gene>
<sequence length="223" mass="26863">MDRNKAPLNIANNQNFTQNNQQNTHYHYEQLQQQQQPNLEEEQAIIQYYVYEDFQNFLNLLYSFQAVKEFFKKNPEHILIKISENKLLTQMNLSNSIHYDLQMTSKHPKQIECLQKNKKALKSQIREVCPQEFEKEIKFYEEYCLNEKVSIKRLELKATQLKANFNEGVLQQILPQIQTVENKVNYIRKNKKYQIPSIQDMKKIAEQYKDQTNQKLKEQKIKL</sequence>
<protein>
    <submittedName>
        <fullName evidence="1">Uncharacterized protein</fullName>
    </submittedName>
</protein>
<evidence type="ECO:0000313" key="1">
    <source>
        <dbReference type="EMBL" id="CAK73912.1"/>
    </source>
</evidence>
<evidence type="ECO:0000313" key="2">
    <source>
        <dbReference type="Proteomes" id="UP000000600"/>
    </source>
</evidence>
<name>A0CSZ5_PARTE</name>
<dbReference type="OMA" id="QNTHYHY"/>
<dbReference type="OrthoDB" id="312387at2759"/>
<dbReference type="RefSeq" id="XP_001441309.1">
    <property type="nucleotide sequence ID" value="XM_001441272.2"/>
</dbReference>
<dbReference type="GeneID" id="5027093"/>
<proteinExistence type="predicted"/>
<dbReference type="HOGENOM" id="CLU_1242190_0_0_1"/>
<dbReference type="AlphaFoldDB" id="A0CSZ5"/>
<dbReference type="Proteomes" id="UP000000600">
    <property type="component" value="Unassembled WGS sequence"/>
</dbReference>
<keyword evidence="2" id="KW-1185">Reference proteome</keyword>
<accession>A0CSZ5</accession>
<dbReference type="KEGG" id="ptm:GSPATT00038930001"/>
<organism evidence="1 2">
    <name type="scientific">Paramecium tetraurelia</name>
    <dbReference type="NCBI Taxonomy" id="5888"/>
    <lineage>
        <taxon>Eukaryota</taxon>
        <taxon>Sar</taxon>
        <taxon>Alveolata</taxon>
        <taxon>Ciliophora</taxon>
        <taxon>Intramacronucleata</taxon>
        <taxon>Oligohymenophorea</taxon>
        <taxon>Peniculida</taxon>
        <taxon>Parameciidae</taxon>
        <taxon>Paramecium</taxon>
    </lineage>
</organism>
<reference evidence="1 2" key="1">
    <citation type="journal article" date="2006" name="Nature">
        <title>Global trends of whole-genome duplications revealed by the ciliate Paramecium tetraurelia.</title>
        <authorList>
            <consortium name="Genoscope"/>
            <person name="Aury J.-M."/>
            <person name="Jaillon O."/>
            <person name="Duret L."/>
            <person name="Noel B."/>
            <person name="Jubin C."/>
            <person name="Porcel B.M."/>
            <person name="Segurens B."/>
            <person name="Daubin V."/>
            <person name="Anthouard V."/>
            <person name="Aiach N."/>
            <person name="Arnaiz O."/>
            <person name="Billaut A."/>
            <person name="Beisson J."/>
            <person name="Blanc I."/>
            <person name="Bouhouche K."/>
            <person name="Camara F."/>
            <person name="Duharcourt S."/>
            <person name="Guigo R."/>
            <person name="Gogendeau D."/>
            <person name="Katinka M."/>
            <person name="Keller A.-M."/>
            <person name="Kissmehl R."/>
            <person name="Klotz C."/>
            <person name="Koll F."/>
            <person name="Le Moue A."/>
            <person name="Lepere C."/>
            <person name="Malinsky S."/>
            <person name="Nowacki M."/>
            <person name="Nowak J.K."/>
            <person name="Plattner H."/>
            <person name="Poulain J."/>
            <person name="Ruiz F."/>
            <person name="Serrano V."/>
            <person name="Zagulski M."/>
            <person name="Dessen P."/>
            <person name="Betermier M."/>
            <person name="Weissenbach J."/>
            <person name="Scarpelli C."/>
            <person name="Schachter V."/>
            <person name="Sperling L."/>
            <person name="Meyer E."/>
            <person name="Cohen J."/>
            <person name="Wincker P."/>
        </authorList>
    </citation>
    <scope>NUCLEOTIDE SEQUENCE [LARGE SCALE GENOMIC DNA]</scope>
    <source>
        <strain evidence="1 2">Stock d4-2</strain>
    </source>
</reference>